<reference evidence="5 6" key="1">
    <citation type="submission" date="2017-09" db="EMBL/GenBank/DDBJ databases">
        <authorList>
            <person name="Ehlers B."/>
            <person name="Leendertz F.H."/>
        </authorList>
    </citation>
    <scope>NUCLEOTIDE SEQUENCE [LARGE SCALE GENOMIC DNA]</scope>
    <source>
        <strain evidence="5 6">DSM 18289</strain>
    </source>
</reference>
<keyword evidence="2" id="KW-0238">DNA-binding</keyword>
<evidence type="ECO:0000259" key="4">
    <source>
        <dbReference type="PROSITE" id="PS50949"/>
    </source>
</evidence>
<dbReference type="GO" id="GO:0003677">
    <property type="term" value="F:DNA binding"/>
    <property type="evidence" value="ECO:0007669"/>
    <property type="project" value="UniProtKB-KW"/>
</dbReference>
<dbReference type="Pfam" id="PF07729">
    <property type="entry name" value="FCD"/>
    <property type="match status" value="1"/>
</dbReference>
<feature type="domain" description="HTH gntR-type" evidence="4">
    <location>
        <begin position="5"/>
        <end position="72"/>
    </location>
</feature>
<dbReference type="PANTHER" id="PTHR43537:SF45">
    <property type="entry name" value="GNTR FAMILY REGULATORY PROTEIN"/>
    <property type="match status" value="1"/>
</dbReference>
<dbReference type="InterPro" id="IPR000524">
    <property type="entry name" value="Tscrpt_reg_HTH_GntR"/>
</dbReference>
<protein>
    <submittedName>
        <fullName evidence="5">Transcriptional regulator, GntR family</fullName>
    </submittedName>
</protein>
<accession>A0A285PEM6</accession>
<evidence type="ECO:0000256" key="2">
    <source>
        <dbReference type="ARBA" id="ARBA00023125"/>
    </source>
</evidence>
<proteinExistence type="predicted"/>
<gene>
    <name evidence="5" type="ORF">SAMN06265368_3287</name>
</gene>
<dbReference type="RefSeq" id="WP_097154561.1">
    <property type="nucleotide sequence ID" value="NZ_OBEL01000004.1"/>
</dbReference>
<dbReference type="PROSITE" id="PS50949">
    <property type="entry name" value="HTH_GNTR"/>
    <property type="match status" value="1"/>
</dbReference>
<dbReference type="Pfam" id="PF00392">
    <property type="entry name" value="GntR"/>
    <property type="match status" value="1"/>
</dbReference>
<name>A0A285PEM6_9HYPH</name>
<evidence type="ECO:0000256" key="1">
    <source>
        <dbReference type="ARBA" id="ARBA00023015"/>
    </source>
</evidence>
<dbReference type="SUPFAM" id="SSF46785">
    <property type="entry name" value="Winged helix' DNA-binding domain"/>
    <property type="match status" value="1"/>
</dbReference>
<dbReference type="PRINTS" id="PR00035">
    <property type="entry name" value="HTHGNTR"/>
</dbReference>
<dbReference type="SMART" id="SM00895">
    <property type="entry name" value="FCD"/>
    <property type="match status" value="1"/>
</dbReference>
<dbReference type="InterPro" id="IPR036390">
    <property type="entry name" value="WH_DNA-bd_sf"/>
</dbReference>
<dbReference type="Gene3D" id="1.20.120.530">
    <property type="entry name" value="GntR ligand-binding domain-like"/>
    <property type="match status" value="1"/>
</dbReference>
<evidence type="ECO:0000313" key="5">
    <source>
        <dbReference type="EMBL" id="SNZ20184.1"/>
    </source>
</evidence>
<dbReference type="PANTHER" id="PTHR43537">
    <property type="entry name" value="TRANSCRIPTIONAL REGULATOR, GNTR FAMILY"/>
    <property type="match status" value="1"/>
</dbReference>
<dbReference type="InterPro" id="IPR011711">
    <property type="entry name" value="GntR_C"/>
</dbReference>
<evidence type="ECO:0000313" key="6">
    <source>
        <dbReference type="Proteomes" id="UP000219439"/>
    </source>
</evidence>
<dbReference type="SUPFAM" id="SSF48008">
    <property type="entry name" value="GntR ligand-binding domain-like"/>
    <property type="match status" value="1"/>
</dbReference>
<dbReference type="EMBL" id="OBEL01000004">
    <property type="protein sequence ID" value="SNZ20184.1"/>
    <property type="molecule type" value="Genomic_DNA"/>
</dbReference>
<organism evidence="5 6">
    <name type="scientific">Cohaesibacter gelatinilyticus</name>
    <dbReference type="NCBI Taxonomy" id="372072"/>
    <lineage>
        <taxon>Bacteria</taxon>
        <taxon>Pseudomonadati</taxon>
        <taxon>Pseudomonadota</taxon>
        <taxon>Alphaproteobacteria</taxon>
        <taxon>Hyphomicrobiales</taxon>
        <taxon>Cohaesibacteraceae</taxon>
    </lineage>
</organism>
<keyword evidence="1" id="KW-0805">Transcription regulation</keyword>
<dbReference type="CDD" id="cd07377">
    <property type="entry name" value="WHTH_GntR"/>
    <property type="match status" value="1"/>
</dbReference>
<dbReference type="AlphaFoldDB" id="A0A285PEM6"/>
<dbReference type="SMART" id="SM00345">
    <property type="entry name" value="HTH_GNTR"/>
    <property type="match status" value="1"/>
</dbReference>
<evidence type="ECO:0000256" key="3">
    <source>
        <dbReference type="ARBA" id="ARBA00023163"/>
    </source>
</evidence>
<dbReference type="OrthoDB" id="5504063at2"/>
<keyword evidence="6" id="KW-1185">Reference proteome</keyword>
<dbReference type="InterPro" id="IPR008920">
    <property type="entry name" value="TF_FadR/GntR_C"/>
</dbReference>
<dbReference type="Gene3D" id="1.10.10.10">
    <property type="entry name" value="Winged helix-like DNA-binding domain superfamily/Winged helix DNA-binding domain"/>
    <property type="match status" value="1"/>
</dbReference>
<dbReference type="GO" id="GO:0003700">
    <property type="term" value="F:DNA-binding transcription factor activity"/>
    <property type="evidence" value="ECO:0007669"/>
    <property type="project" value="InterPro"/>
</dbReference>
<keyword evidence="3" id="KW-0804">Transcription</keyword>
<sequence>MNETSNSVHAIYEIVRKKATDFEFLPDQKINEKALAKQLGASRTPVREALNRLAAEGFIRFEAGKGFFCRSLDPDKVLSLYEARVAVECEALRLACLRATDEDIAKIRTIVVDSEPGYQADASVTDMVDLDESFHSSLVALSQSDELMRMIANINARMRFVRSIDMESKHLRTPAEHLKILDTLATRNMDDTVSAIRIHIERRSGEVRAAVKLAFSELYVPDQAR</sequence>
<dbReference type="InterPro" id="IPR036388">
    <property type="entry name" value="WH-like_DNA-bd_sf"/>
</dbReference>
<dbReference type="Proteomes" id="UP000219439">
    <property type="component" value="Unassembled WGS sequence"/>
</dbReference>